<reference evidence="1" key="2">
    <citation type="submission" date="2023-06" db="EMBL/GenBank/DDBJ databases">
        <authorList>
            <person name="Ma L."/>
            <person name="Liu K.-W."/>
            <person name="Li Z."/>
            <person name="Hsiao Y.-Y."/>
            <person name="Qi Y."/>
            <person name="Fu T."/>
            <person name="Tang G."/>
            <person name="Zhang D."/>
            <person name="Sun W.-H."/>
            <person name="Liu D.-K."/>
            <person name="Li Y."/>
            <person name="Chen G.-Z."/>
            <person name="Liu X.-D."/>
            <person name="Liao X.-Y."/>
            <person name="Jiang Y.-T."/>
            <person name="Yu X."/>
            <person name="Hao Y."/>
            <person name="Huang J."/>
            <person name="Zhao X.-W."/>
            <person name="Ke S."/>
            <person name="Chen Y.-Y."/>
            <person name="Wu W.-L."/>
            <person name="Hsu J.-L."/>
            <person name="Lin Y.-F."/>
            <person name="Huang M.-D."/>
            <person name="Li C.-Y."/>
            <person name="Huang L."/>
            <person name="Wang Z.-W."/>
            <person name="Zhao X."/>
            <person name="Zhong W.-Y."/>
            <person name="Peng D.-H."/>
            <person name="Ahmad S."/>
            <person name="Lan S."/>
            <person name="Zhang J.-S."/>
            <person name="Tsai W.-C."/>
            <person name="Van De Peer Y."/>
            <person name="Liu Z.-J."/>
        </authorList>
    </citation>
    <scope>NUCLEOTIDE SEQUENCE</scope>
    <source>
        <strain evidence="1">CP</strain>
        <tissue evidence="1">Leaves</tissue>
    </source>
</reference>
<sequence>MTEEADIKEKIVQHFKQAFKKVKGWRPDWVDEGLKCIPDDLKEQLEEAFSEAEIKAAIFKSEGDKSPGPDVGCVRRQRWRAGSWDCLVPLGALDSPTSNTLMTQWSLPHQR</sequence>
<proteinExistence type="predicted"/>
<accession>A0AAV9EY48</accession>
<dbReference type="AlphaFoldDB" id="A0AAV9EY48"/>
<dbReference type="EMBL" id="JAUJYO010000004">
    <property type="protein sequence ID" value="KAK1318106.1"/>
    <property type="molecule type" value="Genomic_DNA"/>
</dbReference>
<evidence type="ECO:0000313" key="2">
    <source>
        <dbReference type="Proteomes" id="UP001180020"/>
    </source>
</evidence>
<evidence type="ECO:0000313" key="1">
    <source>
        <dbReference type="EMBL" id="KAK1318106.1"/>
    </source>
</evidence>
<gene>
    <name evidence="1" type="ORF">QJS10_CPB04g01289</name>
</gene>
<keyword evidence="2" id="KW-1185">Reference proteome</keyword>
<reference evidence="1" key="1">
    <citation type="journal article" date="2023" name="Nat. Commun.">
        <title>Diploid and tetraploid genomes of Acorus and the evolution of monocots.</title>
        <authorList>
            <person name="Ma L."/>
            <person name="Liu K.W."/>
            <person name="Li Z."/>
            <person name="Hsiao Y.Y."/>
            <person name="Qi Y."/>
            <person name="Fu T."/>
            <person name="Tang G.D."/>
            <person name="Zhang D."/>
            <person name="Sun W.H."/>
            <person name="Liu D.K."/>
            <person name="Li Y."/>
            <person name="Chen G.Z."/>
            <person name="Liu X.D."/>
            <person name="Liao X.Y."/>
            <person name="Jiang Y.T."/>
            <person name="Yu X."/>
            <person name="Hao Y."/>
            <person name="Huang J."/>
            <person name="Zhao X.W."/>
            <person name="Ke S."/>
            <person name="Chen Y.Y."/>
            <person name="Wu W.L."/>
            <person name="Hsu J.L."/>
            <person name="Lin Y.F."/>
            <person name="Huang M.D."/>
            <person name="Li C.Y."/>
            <person name="Huang L."/>
            <person name="Wang Z.W."/>
            <person name="Zhao X."/>
            <person name="Zhong W.Y."/>
            <person name="Peng D.H."/>
            <person name="Ahmad S."/>
            <person name="Lan S."/>
            <person name="Zhang J.S."/>
            <person name="Tsai W.C."/>
            <person name="Van de Peer Y."/>
            <person name="Liu Z.J."/>
        </authorList>
    </citation>
    <scope>NUCLEOTIDE SEQUENCE</scope>
    <source>
        <strain evidence="1">CP</strain>
    </source>
</reference>
<name>A0AAV9EY48_ACOCL</name>
<protein>
    <submittedName>
        <fullName evidence="1">Uncharacterized protein</fullName>
    </submittedName>
</protein>
<comment type="caution">
    <text evidence="1">The sequence shown here is derived from an EMBL/GenBank/DDBJ whole genome shotgun (WGS) entry which is preliminary data.</text>
</comment>
<dbReference type="Proteomes" id="UP001180020">
    <property type="component" value="Unassembled WGS sequence"/>
</dbReference>
<organism evidence="1 2">
    <name type="scientific">Acorus calamus</name>
    <name type="common">Sweet flag</name>
    <dbReference type="NCBI Taxonomy" id="4465"/>
    <lineage>
        <taxon>Eukaryota</taxon>
        <taxon>Viridiplantae</taxon>
        <taxon>Streptophyta</taxon>
        <taxon>Embryophyta</taxon>
        <taxon>Tracheophyta</taxon>
        <taxon>Spermatophyta</taxon>
        <taxon>Magnoliopsida</taxon>
        <taxon>Liliopsida</taxon>
        <taxon>Acoraceae</taxon>
        <taxon>Acorus</taxon>
    </lineage>
</organism>